<dbReference type="Proteomes" id="UP000284605">
    <property type="component" value="Unassembled WGS sequence"/>
</dbReference>
<dbReference type="OrthoDB" id="9793626at2"/>
<name>A0A418WUB6_9PROT</name>
<dbReference type="RefSeq" id="WP_119776167.1">
    <property type="nucleotide sequence ID" value="NZ_QYUK01000008.1"/>
</dbReference>
<dbReference type="PANTHER" id="PTHR43333">
    <property type="entry name" value="2-HACID_DH_C DOMAIN-CONTAINING PROTEIN"/>
    <property type="match status" value="1"/>
</dbReference>
<dbReference type="SUPFAM" id="SSF51735">
    <property type="entry name" value="NAD(P)-binding Rossmann-fold domains"/>
    <property type="match status" value="1"/>
</dbReference>
<feature type="domain" description="D-isomer specific 2-hydroxyacid dehydrogenase NAD-binding" evidence="3">
    <location>
        <begin position="122"/>
        <end position="293"/>
    </location>
</feature>
<accession>A0A418WUB6</accession>
<dbReference type="GO" id="GO:0051287">
    <property type="term" value="F:NAD binding"/>
    <property type="evidence" value="ECO:0007669"/>
    <property type="project" value="InterPro"/>
</dbReference>
<dbReference type="InterPro" id="IPR036291">
    <property type="entry name" value="NAD(P)-bd_dom_sf"/>
</dbReference>
<reference evidence="4 5" key="1">
    <citation type="submission" date="2018-09" db="EMBL/GenBank/DDBJ databases">
        <authorList>
            <person name="Zhu H."/>
        </authorList>
    </citation>
    <scope>NUCLEOTIDE SEQUENCE [LARGE SCALE GENOMIC DNA]</scope>
    <source>
        <strain evidence="4 5">K1W22B-8</strain>
    </source>
</reference>
<keyword evidence="5" id="KW-1185">Reference proteome</keyword>
<dbReference type="Pfam" id="PF02826">
    <property type="entry name" value="2-Hacid_dh_C"/>
    <property type="match status" value="1"/>
</dbReference>
<dbReference type="EMBL" id="QYUK01000008">
    <property type="protein sequence ID" value="RJF94739.1"/>
    <property type="molecule type" value="Genomic_DNA"/>
</dbReference>
<evidence type="ECO:0000259" key="3">
    <source>
        <dbReference type="Pfam" id="PF02826"/>
    </source>
</evidence>
<dbReference type="CDD" id="cd05300">
    <property type="entry name" value="2-Hacid_dh_1"/>
    <property type="match status" value="1"/>
</dbReference>
<dbReference type="AlphaFoldDB" id="A0A418WUB6"/>
<dbReference type="InterPro" id="IPR006140">
    <property type="entry name" value="D-isomer_DH_NAD-bd"/>
</dbReference>
<evidence type="ECO:0000256" key="2">
    <source>
        <dbReference type="ARBA" id="ARBA00023027"/>
    </source>
</evidence>
<keyword evidence="1" id="KW-0560">Oxidoreductase</keyword>
<proteinExistence type="predicted"/>
<organism evidence="4 5">
    <name type="scientific">Oleomonas cavernae</name>
    <dbReference type="NCBI Taxonomy" id="2320859"/>
    <lineage>
        <taxon>Bacteria</taxon>
        <taxon>Pseudomonadati</taxon>
        <taxon>Pseudomonadota</taxon>
        <taxon>Alphaproteobacteria</taxon>
        <taxon>Acetobacterales</taxon>
        <taxon>Acetobacteraceae</taxon>
        <taxon>Oleomonas</taxon>
    </lineage>
</organism>
<dbReference type="GO" id="GO:0016491">
    <property type="term" value="F:oxidoreductase activity"/>
    <property type="evidence" value="ECO:0007669"/>
    <property type="project" value="UniProtKB-KW"/>
</dbReference>
<sequence>MTAALHLLLARAPEQQPIFWVTPEQVAEARARATVPLPPMEATVCPIDDPSFAAMMDKSFGMVGFRFPRETVGASKGALSLLQLTSAGVEHLLPFDWLPPHVALANASGVHAPKVEEWATMVFLILHTHMPHFATAQRRHQWSKAYSSTIEGRHAAIFGTGAIGAAIARGGKRLGLKVTGISRSAQPVDGFDSVITPAAAGATLAQADFVVLATPLTPQTKGMMDAAMFARLRKGAGFANFGRGGLVVQEALIEALASGHLDGAVLDVTTPEPLPPDSPLWDAPNLLISPHVSCDDPVTYIPRTLDIFMDNIHRRLSGLPLRNLVDPTRSY</sequence>
<dbReference type="Gene3D" id="3.40.50.720">
    <property type="entry name" value="NAD(P)-binding Rossmann-like Domain"/>
    <property type="match status" value="2"/>
</dbReference>
<dbReference type="PANTHER" id="PTHR43333:SF1">
    <property type="entry name" value="D-ISOMER SPECIFIC 2-HYDROXYACID DEHYDROGENASE NAD-BINDING DOMAIN-CONTAINING PROTEIN"/>
    <property type="match status" value="1"/>
</dbReference>
<evidence type="ECO:0000256" key="1">
    <source>
        <dbReference type="ARBA" id="ARBA00023002"/>
    </source>
</evidence>
<protein>
    <submittedName>
        <fullName evidence="4">D-2-hydroxyacid dehydrogenase</fullName>
    </submittedName>
</protein>
<comment type="caution">
    <text evidence="4">The sequence shown here is derived from an EMBL/GenBank/DDBJ whole genome shotgun (WGS) entry which is preliminary data.</text>
</comment>
<evidence type="ECO:0000313" key="5">
    <source>
        <dbReference type="Proteomes" id="UP000284605"/>
    </source>
</evidence>
<gene>
    <name evidence="4" type="ORF">D3874_02680</name>
</gene>
<evidence type="ECO:0000313" key="4">
    <source>
        <dbReference type="EMBL" id="RJF94739.1"/>
    </source>
</evidence>
<keyword evidence="2" id="KW-0520">NAD</keyword>